<organism evidence="9 10">
    <name type="scientific">Segniliparus rugosus (strain ATCC BAA-974 / DSM 45345 / CCUG 50838 / CIP 108380 / JCM 13579 / CDC 945)</name>
    <dbReference type="NCBI Taxonomy" id="679197"/>
    <lineage>
        <taxon>Bacteria</taxon>
        <taxon>Bacillati</taxon>
        <taxon>Actinomycetota</taxon>
        <taxon>Actinomycetes</taxon>
        <taxon>Mycobacteriales</taxon>
        <taxon>Segniliparaceae</taxon>
        <taxon>Segniliparus</taxon>
    </lineage>
</organism>
<feature type="transmembrane region" description="Helical" evidence="8">
    <location>
        <begin position="34"/>
        <end position="55"/>
    </location>
</feature>
<evidence type="ECO:0000256" key="3">
    <source>
        <dbReference type="ARBA" id="ARBA00022475"/>
    </source>
</evidence>
<evidence type="ECO:0008006" key="11">
    <source>
        <dbReference type="Google" id="ProtNLM"/>
    </source>
</evidence>
<evidence type="ECO:0000256" key="7">
    <source>
        <dbReference type="SAM" id="MobiDB-lite"/>
    </source>
</evidence>
<dbReference type="HOGENOM" id="CLU_119497_0_0_11"/>
<dbReference type="Pfam" id="PF05423">
    <property type="entry name" value="Mycobact_memb"/>
    <property type="match status" value="1"/>
</dbReference>
<comment type="caution">
    <text evidence="9">The sequence shown here is derived from an EMBL/GenBank/DDBJ whole genome shotgun (WGS) entry which is preliminary data.</text>
</comment>
<dbReference type="RefSeq" id="WP_021030813.1">
    <property type="nucleotide sequence ID" value="NZ_KI391954.1"/>
</dbReference>
<dbReference type="InterPro" id="IPR038468">
    <property type="entry name" value="MmpS_C"/>
</dbReference>
<keyword evidence="5 8" id="KW-1133">Transmembrane helix</keyword>
<evidence type="ECO:0000256" key="6">
    <source>
        <dbReference type="ARBA" id="ARBA00023136"/>
    </source>
</evidence>
<dbReference type="GO" id="GO:0005886">
    <property type="term" value="C:plasma membrane"/>
    <property type="evidence" value="ECO:0007669"/>
    <property type="project" value="UniProtKB-SubCell"/>
</dbReference>
<comment type="similarity">
    <text evidence="2">Belongs to the MmpS family.</text>
</comment>
<keyword evidence="4 8" id="KW-0812">Transmembrane</keyword>
<sequence>MTAPPGREPQQAPSAPEQSPQSVRRKRKITPFWIFKRIWVFLVIAAVATVAAFSVDRLHGIFGSDVHLQSGYEPIATENKSSRPKRVLYELTGTTGSKAKVRISYYDQNTEPQELIVHSLPWKLLISTTNTSMAANIMAQTDGDSISCRITVDDKVKAEKTATGLNALVGCLVKSA</sequence>
<evidence type="ECO:0000256" key="8">
    <source>
        <dbReference type="SAM" id="Phobius"/>
    </source>
</evidence>
<evidence type="ECO:0000256" key="1">
    <source>
        <dbReference type="ARBA" id="ARBA00004236"/>
    </source>
</evidence>
<dbReference type="InterPro" id="IPR008693">
    <property type="entry name" value="MmpS"/>
</dbReference>
<dbReference type="Gene3D" id="2.60.40.2880">
    <property type="entry name" value="MmpS1-5, C-terminal soluble domain"/>
    <property type="match status" value="1"/>
</dbReference>
<evidence type="ECO:0000313" key="9">
    <source>
        <dbReference type="EMBL" id="EFV14141.2"/>
    </source>
</evidence>
<keyword evidence="10" id="KW-1185">Reference proteome</keyword>
<evidence type="ECO:0000256" key="4">
    <source>
        <dbReference type="ARBA" id="ARBA00022692"/>
    </source>
</evidence>
<dbReference type="AlphaFoldDB" id="E5XND2"/>
<dbReference type="Proteomes" id="UP000004816">
    <property type="component" value="Unassembled WGS sequence"/>
</dbReference>
<evidence type="ECO:0000256" key="2">
    <source>
        <dbReference type="ARBA" id="ARBA00007531"/>
    </source>
</evidence>
<gene>
    <name evidence="9" type="ORF">HMPREF9336_01058</name>
</gene>
<evidence type="ECO:0000313" key="10">
    <source>
        <dbReference type="Proteomes" id="UP000004816"/>
    </source>
</evidence>
<feature type="region of interest" description="Disordered" evidence="7">
    <location>
        <begin position="1"/>
        <end position="23"/>
    </location>
</feature>
<dbReference type="EMBL" id="ACZI02000003">
    <property type="protein sequence ID" value="EFV14141.2"/>
    <property type="molecule type" value="Genomic_DNA"/>
</dbReference>
<protein>
    <recommendedName>
        <fullName evidence="11">MmpS family membrane protein</fullName>
    </recommendedName>
</protein>
<comment type="subcellular location">
    <subcellularLocation>
        <location evidence="1">Cell membrane</location>
    </subcellularLocation>
</comment>
<keyword evidence="3" id="KW-1003">Cell membrane</keyword>
<dbReference type="OrthoDB" id="3398257at2"/>
<feature type="compositionally biased region" description="Low complexity" evidence="7">
    <location>
        <begin position="8"/>
        <end position="22"/>
    </location>
</feature>
<accession>E5XND2</accession>
<evidence type="ECO:0000256" key="5">
    <source>
        <dbReference type="ARBA" id="ARBA00022989"/>
    </source>
</evidence>
<keyword evidence="6 8" id="KW-0472">Membrane</keyword>
<reference evidence="9 10" key="1">
    <citation type="journal article" date="2011" name="Stand. Genomic Sci.">
        <title>High quality draft genome sequence of Segniliparus rugosus CDC 945(T)= (ATCC BAA-974(T)).</title>
        <authorList>
            <person name="Earl A.M."/>
            <person name="Desjardins C.A."/>
            <person name="Fitzgerald M.G."/>
            <person name="Arachchi H.M."/>
            <person name="Zeng Q."/>
            <person name="Mehta T."/>
            <person name="Griggs A."/>
            <person name="Birren B.W."/>
            <person name="Toney N.C."/>
            <person name="Carr J."/>
            <person name="Posey J."/>
            <person name="Butler W.R."/>
        </authorList>
    </citation>
    <scope>NUCLEOTIDE SEQUENCE [LARGE SCALE GENOMIC DNA]</scope>
    <source>
        <strain evidence="10">ATCC BAA-974 / DSM 45345 / CCUG 50838 / CIP 108380 / JCM 13579 / CDC 945</strain>
    </source>
</reference>
<name>E5XND2_SEGRC</name>
<dbReference type="eggNOG" id="ENOG50329W4">
    <property type="taxonomic scope" value="Bacteria"/>
</dbReference>
<dbReference type="STRING" id="679197.HMPREF9336_01058"/>
<proteinExistence type="inferred from homology"/>